<feature type="region of interest" description="Disordered" evidence="1">
    <location>
        <begin position="151"/>
        <end position="170"/>
    </location>
</feature>
<reference evidence="4" key="1">
    <citation type="submission" date="2015-02" db="EMBL/GenBank/DDBJ databases">
        <authorList>
            <person name="Chooi Y.-H."/>
        </authorList>
    </citation>
    <scope>NUCLEOTIDE SEQUENCE [LARGE SCALE GENOMIC DNA]</scope>
    <source>
        <strain evidence="4">strain Y</strain>
    </source>
</reference>
<dbReference type="KEGG" id="fiy:BN1229_v1_3740"/>
<dbReference type="PANTHER" id="PTHR40269">
    <property type="entry name" value="OUTER MEMBRANE PROTEIN-RELATED"/>
    <property type="match status" value="1"/>
</dbReference>
<feature type="chain" id="PRO_5002306345" description="DUF3300 domain-containing protein" evidence="2">
    <location>
        <begin position="28"/>
        <end position="458"/>
    </location>
</feature>
<dbReference type="AlphaFoldDB" id="A0A0D6JKT5"/>
<dbReference type="PANTHER" id="PTHR40269:SF1">
    <property type="entry name" value="OUTER MEMBRANE PROTEIN"/>
    <property type="match status" value="1"/>
</dbReference>
<evidence type="ECO:0008006" key="5">
    <source>
        <dbReference type="Google" id="ProtNLM"/>
    </source>
</evidence>
<feature type="compositionally biased region" description="Basic and acidic residues" evidence="1">
    <location>
        <begin position="278"/>
        <end position="300"/>
    </location>
</feature>
<evidence type="ECO:0000256" key="2">
    <source>
        <dbReference type="SAM" id="SignalP"/>
    </source>
</evidence>
<feature type="region of interest" description="Disordered" evidence="1">
    <location>
        <begin position="265"/>
        <end position="300"/>
    </location>
</feature>
<feature type="compositionally biased region" description="Basic residues" evidence="1">
    <location>
        <begin position="378"/>
        <end position="405"/>
    </location>
</feature>
<proteinExistence type="predicted"/>
<feature type="compositionally biased region" description="Gly residues" evidence="1">
    <location>
        <begin position="442"/>
        <end position="458"/>
    </location>
</feature>
<organism evidence="3 4">
    <name type="scientific">Candidatus Filomicrobium marinum</name>
    <dbReference type="NCBI Taxonomy" id="1608628"/>
    <lineage>
        <taxon>Bacteria</taxon>
        <taxon>Pseudomonadati</taxon>
        <taxon>Pseudomonadota</taxon>
        <taxon>Alphaproteobacteria</taxon>
        <taxon>Hyphomicrobiales</taxon>
        <taxon>Hyphomicrobiaceae</taxon>
        <taxon>Filomicrobium</taxon>
    </lineage>
</organism>
<feature type="region of interest" description="Disordered" evidence="1">
    <location>
        <begin position="344"/>
        <end position="458"/>
    </location>
</feature>
<protein>
    <recommendedName>
        <fullName evidence="5">DUF3300 domain-containing protein</fullName>
    </recommendedName>
</protein>
<sequence>MSAYKLMKCLAAAVILLAGTLPRTLQAQDADQAPLFKKEELAQLLAPIALYPDDLLSNVLMASTYPLEVVQAARWRKDPENAKLEGEDLTKALDAKDWDPSVKALTLVPDVLQMMSEKLEWTQKLGDAFLAQEDDVMNQIQALRMKAEDAGSLKSNEQQKVSRKQDDGSSEIIIQQTSPDVVYVPIYEPAVVYGSWWYPDYPPYYWYGGYPTSAFVSGFFWGTGYAVARSLWGWGYCDWRHRNIHIDVDRYNRINVNNPKITSNTWVHNPRHRGPVPYRDHASREKFGKNGDRFKEAGKDFRGFHDRDSVEGVRDKLAAGAAGAGAAKLHDKISKGDAAKVKDRVGNIDKGKLKDKAGAHKDRPNKGKMKDKVSDKTAKKKPSHKRPSGSPHKRPSSKTTHKPSARRSSSGPRRSNAFDMKRGRDVAKHASRGRASRSGMSRHGGGMRRGGGGHGRRR</sequence>
<evidence type="ECO:0000256" key="1">
    <source>
        <dbReference type="SAM" id="MobiDB-lite"/>
    </source>
</evidence>
<feature type="signal peptide" evidence="2">
    <location>
        <begin position="1"/>
        <end position="27"/>
    </location>
</feature>
<name>A0A0D6JKT5_9HYPH</name>
<dbReference type="EMBL" id="LN829119">
    <property type="protein sequence ID" value="CPR22307.1"/>
    <property type="molecule type" value="Genomic_DNA"/>
</dbReference>
<dbReference type="Proteomes" id="UP000033187">
    <property type="component" value="Chromosome 1"/>
</dbReference>
<dbReference type="KEGG" id="fil:BN1229_v1_3750"/>
<feature type="compositionally biased region" description="Low complexity" evidence="1">
    <location>
        <begin position="406"/>
        <end position="415"/>
    </location>
</feature>
<evidence type="ECO:0000313" key="3">
    <source>
        <dbReference type="EMBL" id="CPR22307.1"/>
    </source>
</evidence>
<feature type="compositionally biased region" description="Basic and acidic residues" evidence="1">
    <location>
        <begin position="344"/>
        <end position="377"/>
    </location>
</feature>
<dbReference type="InterPro" id="IPR021728">
    <property type="entry name" value="DUF3300"/>
</dbReference>
<evidence type="ECO:0000313" key="4">
    <source>
        <dbReference type="Proteomes" id="UP000033187"/>
    </source>
</evidence>
<dbReference type="Pfam" id="PF11737">
    <property type="entry name" value="DUF3300"/>
    <property type="match status" value="1"/>
</dbReference>
<gene>
    <name evidence="3" type="ORF">YBN1229_v1_3740</name>
</gene>
<keyword evidence="2" id="KW-0732">Signal</keyword>
<keyword evidence="4" id="KW-1185">Reference proteome</keyword>
<feature type="compositionally biased region" description="Basic and acidic residues" evidence="1">
    <location>
        <begin position="419"/>
        <end position="428"/>
    </location>
</feature>
<dbReference type="RefSeq" id="WP_046479399.1">
    <property type="nucleotide sequence ID" value="NZ_LN829118.1"/>
</dbReference>
<accession>A0A0D6JKT5</accession>